<dbReference type="SMART" id="SM00360">
    <property type="entry name" value="RRM"/>
    <property type="match status" value="2"/>
</dbReference>
<feature type="domain" description="RRM" evidence="4">
    <location>
        <begin position="29"/>
        <end position="106"/>
    </location>
</feature>
<gene>
    <name evidence="5" type="primary">g13313</name>
    <name evidence="5" type="ORF">VP750_LOCUS11802</name>
</gene>
<feature type="region of interest" description="Disordered" evidence="3">
    <location>
        <begin position="109"/>
        <end position="156"/>
    </location>
</feature>
<evidence type="ECO:0000256" key="2">
    <source>
        <dbReference type="PROSITE-ProRule" id="PRU00176"/>
    </source>
</evidence>
<organism evidence="5 6">
    <name type="scientific">Coccomyxa viridis</name>
    <dbReference type="NCBI Taxonomy" id="1274662"/>
    <lineage>
        <taxon>Eukaryota</taxon>
        <taxon>Viridiplantae</taxon>
        <taxon>Chlorophyta</taxon>
        <taxon>core chlorophytes</taxon>
        <taxon>Trebouxiophyceae</taxon>
        <taxon>Trebouxiophyceae incertae sedis</taxon>
        <taxon>Coccomyxaceae</taxon>
        <taxon>Coccomyxa</taxon>
    </lineage>
</organism>
<dbReference type="InterPro" id="IPR035979">
    <property type="entry name" value="RBD_domain_sf"/>
</dbReference>
<comment type="caution">
    <text evidence="5">The sequence shown here is derived from an EMBL/GenBank/DDBJ whole genome shotgun (WGS) entry which is preliminary data.</text>
</comment>
<evidence type="ECO:0000313" key="6">
    <source>
        <dbReference type="Proteomes" id="UP001497392"/>
    </source>
</evidence>
<accession>A0ABP1GCG5</accession>
<proteinExistence type="predicted"/>
<dbReference type="InterPro" id="IPR050374">
    <property type="entry name" value="RRT5_SRSF_SR"/>
</dbReference>
<evidence type="ECO:0000259" key="4">
    <source>
        <dbReference type="PROSITE" id="PS50102"/>
    </source>
</evidence>
<keyword evidence="6" id="KW-1185">Reference proteome</keyword>
<feature type="domain" description="RRM" evidence="4">
    <location>
        <begin position="158"/>
        <end position="235"/>
    </location>
</feature>
<dbReference type="PANTHER" id="PTHR23003:SF3">
    <property type="entry name" value="FI21236P1-RELATED"/>
    <property type="match status" value="1"/>
</dbReference>
<protein>
    <submittedName>
        <fullName evidence="5">G13313 protein</fullName>
    </submittedName>
</protein>
<dbReference type="EMBL" id="CAXHTA020000021">
    <property type="protein sequence ID" value="CAL5229896.1"/>
    <property type="molecule type" value="Genomic_DNA"/>
</dbReference>
<evidence type="ECO:0000313" key="5">
    <source>
        <dbReference type="EMBL" id="CAL5229896.1"/>
    </source>
</evidence>
<feature type="compositionally biased region" description="Basic and acidic residues" evidence="3">
    <location>
        <begin position="109"/>
        <end position="123"/>
    </location>
</feature>
<dbReference type="InterPro" id="IPR000504">
    <property type="entry name" value="RRM_dom"/>
</dbReference>
<keyword evidence="1 2" id="KW-0694">RNA-binding</keyword>
<dbReference type="PANTHER" id="PTHR23003">
    <property type="entry name" value="RNA RECOGNITION MOTIF RRM DOMAIN CONTAINING PROTEIN"/>
    <property type="match status" value="1"/>
</dbReference>
<name>A0ABP1GCG5_9CHLO</name>
<dbReference type="Proteomes" id="UP001497392">
    <property type="component" value="Unassembled WGS sequence"/>
</dbReference>
<evidence type="ECO:0000256" key="1">
    <source>
        <dbReference type="ARBA" id="ARBA00022884"/>
    </source>
</evidence>
<dbReference type="InterPro" id="IPR012677">
    <property type="entry name" value="Nucleotide-bd_a/b_plait_sf"/>
</dbReference>
<evidence type="ECO:0000256" key="3">
    <source>
        <dbReference type="SAM" id="MobiDB-lite"/>
    </source>
</evidence>
<dbReference type="PROSITE" id="PS50102">
    <property type="entry name" value="RRM"/>
    <property type="match status" value="2"/>
</dbReference>
<feature type="compositionally biased region" description="Gly residues" evidence="3">
    <location>
        <begin position="132"/>
        <end position="147"/>
    </location>
</feature>
<sequence>MQGPVDAQGPEEGPKMEPAADEGFMRIGKRCFISNLSFKTSWQDLKDKFREVGNVVYANVTRDENGKSRGWGIVEYETPEEAVEAVNAFNGEEIAGRKILVREDREDRDVKQYNKENGIERPNTRRPKRGGRGANGAGRGDQGGRGGPPQEVHQSSGLQVVVQGIPWAYTDQDLAGLFQEVGTVEQASVVYSKDGRSRGYGTVRFTTKEDAEKAIADFHGTDLEGRALAVKIDKFV</sequence>
<reference evidence="5 6" key="1">
    <citation type="submission" date="2024-06" db="EMBL/GenBank/DDBJ databases">
        <authorList>
            <person name="Kraege A."/>
            <person name="Thomma B."/>
        </authorList>
    </citation>
    <scope>NUCLEOTIDE SEQUENCE [LARGE SCALE GENOMIC DNA]</scope>
</reference>
<dbReference type="Gene3D" id="3.30.70.330">
    <property type="match status" value="2"/>
</dbReference>
<dbReference type="SUPFAM" id="SSF54928">
    <property type="entry name" value="RNA-binding domain, RBD"/>
    <property type="match status" value="2"/>
</dbReference>
<dbReference type="Pfam" id="PF00076">
    <property type="entry name" value="RRM_1"/>
    <property type="match status" value="2"/>
</dbReference>